<dbReference type="AlphaFoldDB" id="A0A1W2A2Y4"/>
<protein>
    <submittedName>
        <fullName evidence="2">Uncharacterized protein</fullName>
    </submittedName>
</protein>
<keyword evidence="3" id="KW-1185">Reference proteome</keyword>
<evidence type="ECO:0000313" key="2">
    <source>
        <dbReference type="EMBL" id="SMC54801.1"/>
    </source>
</evidence>
<organism evidence="2 3">
    <name type="scientific">Pedobacter nyackensis</name>
    <dbReference type="NCBI Taxonomy" id="475255"/>
    <lineage>
        <taxon>Bacteria</taxon>
        <taxon>Pseudomonadati</taxon>
        <taxon>Bacteroidota</taxon>
        <taxon>Sphingobacteriia</taxon>
        <taxon>Sphingobacteriales</taxon>
        <taxon>Sphingobacteriaceae</taxon>
        <taxon>Pedobacter</taxon>
    </lineage>
</organism>
<feature type="region of interest" description="Disordered" evidence="1">
    <location>
        <begin position="1"/>
        <end position="56"/>
    </location>
</feature>
<sequence>MMMTTNRISPQKPGVKSVSFEPSKDVFSSTKISSPAPAGNEGAAELAPSRTGKRSM</sequence>
<reference evidence="2 3" key="1">
    <citation type="submission" date="2017-04" db="EMBL/GenBank/DDBJ databases">
        <authorList>
            <person name="Afonso C.L."/>
            <person name="Miller P.J."/>
            <person name="Scott M.A."/>
            <person name="Spackman E."/>
            <person name="Goraichik I."/>
            <person name="Dimitrov K.M."/>
            <person name="Suarez D.L."/>
            <person name="Swayne D.E."/>
        </authorList>
    </citation>
    <scope>NUCLEOTIDE SEQUENCE [LARGE SCALE GENOMIC DNA]</scope>
    <source>
        <strain evidence="2 3">DSM 19625</strain>
    </source>
</reference>
<dbReference type="OrthoDB" id="9956193at2"/>
<dbReference type="RefSeq" id="WP_159452569.1">
    <property type="nucleotide sequence ID" value="NZ_FWYB01000001.1"/>
</dbReference>
<dbReference type="EMBL" id="FWYB01000001">
    <property type="protein sequence ID" value="SMC54801.1"/>
    <property type="molecule type" value="Genomic_DNA"/>
</dbReference>
<evidence type="ECO:0000256" key="1">
    <source>
        <dbReference type="SAM" id="MobiDB-lite"/>
    </source>
</evidence>
<name>A0A1W2A2Y4_9SPHI</name>
<accession>A0A1W2A2Y4</accession>
<gene>
    <name evidence="2" type="ORF">SAMN04488101_101270</name>
</gene>
<dbReference type="STRING" id="475255.SAMN04488101_101270"/>
<proteinExistence type="predicted"/>
<dbReference type="Proteomes" id="UP000192678">
    <property type="component" value="Unassembled WGS sequence"/>
</dbReference>
<evidence type="ECO:0000313" key="3">
    <source>
        <dbReference type="Proteomes" id="UP000192678"/>
    </source>
</evidence>